<protein>
    <recommendedName>
        <fullName evidence="10">Molecular chaperone DnaJ</fullName>
    </recommendedName>
</protein>
<keyword evidence="2" id="KW-0813">Transport</keyword>
<dbReference type="InterPro" id="IPR002751">
    <property type="entry name" value="CbiM/NikMN"/>
</dbReference>
<evidence type="ECO:0008006" key="10">
    <source>
        <dbReference type="Google" id="ProtNLM"/>
    </source>
</evidence>
<evidence type="ECO:0000256" key="1">
    <source>
        <dbReference type="ARBA" id="ARBA00004651"/>
    </source>
</evidence>
<dbReference type="Gene3D" id="1.10.1760.20">
    <property type="match status" value="1"/>
</dbReference>
<reference evidence="8 9" key="1">
    <citation type="submission" date="2018-08" db="EMBL/GenBank/DDBJ databases">
        <title>Salinimonas sediminis sp. nov., a piezophilic bacterium isolated from a deep-sea sediment sample from the New Britain Trench.</title>
        <authorList>
            <person name="Cao J."/>
        </authorList>
    </citation>
    <scope>NUCLEOTIDE SEQUENCE [LARGE SCALE GENOMIC DNA]</scope>
    <source>
        <strain evidence="8 9">N102</strain>
    </source>
</reference>
<feature type="transmembrane region" description="Helical" evidence="7">
    <location>
        <begin position="130"/>
        <end position="152"/>
    </location>
</feature>
<evidence type="ECO:0000313" key="9">
    <source>
        <dbReference type="Proteomes" id="UP000262073"/>
    </source>
</evidence>
<feature type="transmembrane region" description="Helical" evidence="7">
    <location>
        <begin position="63"/>
        <end position="90"/>
    </location>
</feature>
<dbReference type="GO" id="GO:0000041">
    <property type="term" value="P:transition metal ion transport"/>
    <property type="evidence" value="ECO:0007669"/>
    <property type="project" value="InterPro"/>
</dbReference>
<dbReference type="KEGG" id="salm:D0Y50_07500"/>
<keyword evidence="6 7" id="KW-0472">Membrane</keyword>
<evidence type="ECO:0000256" key="7">
    <source>
        <dbReference type="SAM" id="Phobius"/>
    </source>
</evidence>
<dbReference type="GO" id="GO:0005886">
    <property type="term" value="C:plasma membrane"/>
    <property type="evidence" value="ECO:0007669"/>
    <property type="project" value="UniProtKB-SubCell"/>
</dbReference>
<evidence type="ECO:0000256" key="4">
    <source>
        <dbReference type="ARBA" id="ARBA00022692"/>
    </source>
</evidence>
<feature type="transmembrane region" description="Helical" evidence="7">
    <location>
        <begin position="172"/>
        <end position="197"/>
    </location>
</feature>
<sequence>MSNLQLVALAAYGILLWVVYQRFDAITLVRERSRAAAFFNSFVLLLIMWLFRLKTELGPDIHFLLTSALTLTLGFRGAVLCASLVLFTLLLAGQQLWAQAGVLGLTSIAAPICVTYSIYALTFHKIPRHFLVYIFACAFIPAALGIALHMGLYAGYLALDGIYHFDLLQDNYLGVIPLLLFPEALLNGMAMTLLVLYKPQWVYTFSDKLYFDVKDDQD</sequence>
<name>A0A346NL16_9ALTE</name>
<keyword evidence="3" id="KW-1003">Cell membrane</keyword>
<proteinExistence type="predicted"/>
<accession>A0A346NL16</accession>
<keyword evidence="4 7" id="KW-0812">Transmembrane</keyword>
<organism evidence="8 9">
    <name type="scientific">Salinimonas sediminis</name>
    <dbReference type="NCBI Taxonomy" id="2303538"/>
    <lineage>
        <taxon>Bacteria</taxon>
        <taxon>Pseudomonadati</taxon>
        <taxon>Pseudomonadota</taxon>
        <taxon>Gammaproteobacteria</taxon>
        <taxon>Alteromonadales</taxon>
        <taxon>Alteromonadaceae</taxon>
        <taxon>Alteromonas/Salinimonas group</taxon>
        <taxon>Salinimonas</taxon>
    </lineage>
</organism>
<dbReference type="RefSeq" id="WP_108566225.1">
    <property type="nucleotide sequence ID" value="NZ_CP031769.1"/>
</dbReference>
<evidence type="ECO:0000256" key="5">
    <source>
        <dbReference type="ARBA" id="ARBA00022989"/>
    </source>
</evidence>
<evidence type="ECO:0000256" key="3">
    <source>
        <dbReference type="ARBA" id="ARBA00022475"/>
    </source>
</evidence>
<dbReference type="Proteomes" id="UP000262073">
    <property type="component" value="Chromosome"/>
</dbReference>
<dbReference type="OrthoDB" id="5297929at2"/>
<feature type="transmembrane region" description="Helical" evidence="7">
    <location>
        <begin position="96"/>
        <end position="118"/>
    </location>
</feature>
<gene>
    <name evidence="8" type="ORF">D0Y50_07500</name>
</gene>
<dbReference type="AlphaFoldDB" id="A0A346NL16"/>
<keyword evidence="5 7" id="KW-1133">Transmembrane helix</keyword>
<evidence type="ECO:0000256" key="2">
    <source>
        <dbReference type="ARBA" id="ARBA00022448"/>
    </source>
</evidence>
<evidence type="ECO:0000256" key="6">
    <source>
        <dbReference type="ARBA" id="ARBA00023136"/>
    </source>
</evidence>
<dbReference type="EMBL" id="CP031769">
    <property type="protein sequence ID" value="AXR06223.1"/>
    <property type="molecule type" value="Genomic_DNA"/>
</dbReference>
<dbReference type="Pfam" id="PF01891">
    <property type="entry name" value="CbiM"/>
    <property type="match status" value="1"/>
</dbReference>
<comment type="subcellular location">
    <subcellularLocation>
        <location evidence="1">Cell membrane</location>
        <topology evidence="1">Multi-pass membrane protein</topology>
    </subcellularLocation>
</comment>
<keyword evidence="9" id="KW-1185">Reference proteome</keyword>
<feature type="transmembrane region" description="Helical" evidence="7">
    <location>
        <begin position="35"/>
        <end position="51"/>
    </location>
</feature>
<evidence type="ECO:0000313" key="8">
    <source>
        <dbReference type="EMBL" id="AXR06223.1"/>
    </source>
</evidence>